<dbReference type="PATRIC" id="fig|1121865.3.peg.1369"/>
<keyword evidence="1" id="KW-1133">Transmembrane helix</keyword>
<dbReference type="AlphaFoldDB" id="S1MU20"/>
<evidence type="ECO:0000256" key="1">
    <source>
        <dbReference type="SAM" id="Phobius"/>
    </source>
</evidence>
<dbReference type="EMBL" id="ASWJ01000009">
    <property type="protein sequence ID" value="EOW80322.1"/>
    <property type="molecule type" value="Genomic_DNA"/>
</dbReference>
<dbReference type="STRING" id="1121865.OMW_01408"/>
<sequence length="255" mass="30263">MNKNTTKYLLLFVKQYYIWAVIAIFSLYLISVIMKTPSISGKFFFLIMGSSIIIGGIYYEYLKKIYQKMIIAQTQRLDLALAKQYQEQLEKLDFFHGFKGSIILFDTLCLIDQQNYLNCLQHLKKNEAFFKAKLDYLFIFYYHQLLCYYFLDQTTNARVIMAKLKQFKTINQKKLSPLFSFEQIDGIEYLLNNRNQKGLATLEAIDTHHFNPREKILHYQIMLKVAKQKQETKRIINYQKTIQNLTGGEKNETIK</sequence>
<dbReference type="RefSeq" id="WP_016183548.1">
    <property type="nucleotide sequence ID" value="NZ_JXKI01000004.1"/>
</dbReference>
<evidence type="ECO:0000313" key="2">
    <source>
        <dbReference type="EMBL" id="EOW80322.1"/>
    </source>
</evidence>
<dbReference type="OrthoDB" id="2328722at2"/>
<accession>S1MU20</accession>
<feature type="transmembrane region" description="Helical" evidence="1">
    <location>
        <begin position="39"/>
        <end position="59"/>
    </location>
</feature>
<keyword evidence="1" id="KW-0812">Transmembrane</keyword>
<gene>
    <name evidence="2" type="ORF">I568_02022</name>
</gene>
<comment type="caution">
    <text evidence="2">The sequence shown here is derived from an EMBL/GenBank/DDBJ whole genome shotgun (WGS) entry which is preliminary data.</text>
</comment>
<dbReference type="eggNOG" id="ENOG5032RT3">
    <property type="taxonomic scope" value="Bacteria"/>
</dbReference>
<name>S1MU20_9ENTE</name>
<proteinExistence type="predicted"/>
<reference evidence="2 3" key="1">
    <citation type="submission" date="2013-03" db="EMBL/GenBank/DDBJ databases">
        <title>The Genome Sequence of Enterococcus columbae ATCC_51263 (PacBio/Illumina hybrid assembly).</title>
        <authorList>
            <consortium name="The Broad Institute Genomics Platform"/>
            <consortium name="The Broad Institute Genome Sequencing Center for Infectious Disease"/>
            <person name="Earl A."/>
            <person name="Russ C."/>
            <person name="Gilmore M."/>
            <person name="Surin D."/>
            <person name="Walker B."/>
            <person name="Young S."/>
            <person name="Zeng Q."/>
            <person name="Gargeya S."/>
            <person name="Fitzgerald M."/>
            <person name="Haas B."/>
            <person name="Abouelleil A."/>
            <person name="Allen A.W."/>
            <person name="Alvarado L."/>
            <person name="Arachchi H.M."/>
            <person name="Berlin A.M."/>
            <person name="Chapman S.B."/>
            <person name="Gainer-Dewar J."/>
            <person name="Goldberg J."/>
            <person name="Griggs A."/>
            <person name="Gujja S."/>
            <person name="Hansen M."/>
            <person name="Howarth C."/>
            <person name="Imamovic A."/>
            <person name="Ireland A."/>
            <person name="Larimer J."/>
            <person name="McCowan C."/>
            <person name="Murphy C."/>
            <person name="Pearson M."/>
            <person name="Poon T.W."/>
            <person name="Priest M."/>
            <person name="Roberts A."/>
            <person name="Saif S."/>
            <person name="Shea T."/>
            <person name="Sisk P."/>
            <person name="Sykes S."/>
            <person name="Wortman J."/>
            <person name="Nusbaum C."/>
            <person name="Birren B."/>
        </authorList>
    </citation>
    <scope>NUCLEOTIDE SEQUENCE [LARGE SCALE GENOMIC DNA]</scope>
    <source>
        <strain evidence="2 3">ATCC 51263</strain>
    </source>
</reference>
<feature type="transmembrane region" description="Helical" evidence="1">
    <location>
        <begin position="16"/>
        <end position="33"/>
    </location>
</feature>
<dbReference type="Proteomes" id="UP000014113">
    <property type="component" value="Unassembled WGS sequence"/>
</dbReference>
<keyword evidence="1" id="KW-0472">Membrane</keyword>
<keyword evidence="3" id="KW-1185">Reference proteome</keyword>
<protein>
    <submittedName>
        <fullName evidence="2">Uncharacterized protein</fullName>
    </submittedName>
</protein>
<organism evidence="2 3">
    <name type="scientific">Enterococcus columbae DSM 7374 = ATCC 51263</name>
    <dbReference type="NCBI Taxonomy" id="1121865"/>
    <lineage>
        <taxon>Bacteria</taxon>
        <taxon>Bacillati</taxon>
        <taxon>Bacillota</taxon>
        <taxon>Bacilli</taxon>
        <taxon>Lactobacillales</taxon>
        <taxon>Enterococcaceae</taxon>
        <taxon>Enterococcus</taxon>
    </lineage>
</organism>
<evidence type="ECO:0000313" key="3">
    <source>
        <dbReference type="Proteomes" id="UP000014113"/>
    </source>
</evidence>